<dbReference type="Proteomes" id="UP000078240">
    <property type="component" value="Unassembled WGS sequence"/>
</dbReference>
<evidence type="ECO:0000256" key="1">
    <source>
        <dbReference type="ARBA" id="ARBA00022723"/>
    </source>
</evidence>
<dbReference type="AlphaFoldDB" id="A0A179H361"/>
<evidence type="ECO:0000313" key="4">
    <source>
        <dbReference type="EMBL" id="OAQ83809.1"/>
    </source>
</evidence>
<dbReference type="Pfam" id="PF13419">
    <property type="entry name" value="HAD_2"/>
    <property type="match status" value="1"/>
</dbReference>
<dbReference type="Gene3D" id="1.10.150.240">
    <property type="entry name" value="Putative phosphatase, domain 2"/>
    <property type="match status" value="1"/>
</dbReference>
<dbReference type="InterPro" id="IPR023198">
    <property type="entry name" value="PGP-like_dom2"/>
</dbReference>
<dbReference type="Gene3D" id="3.40.50.300">
    <property type="entry name" value="P-loop containing nucleotide triphosphate hydrolases"/>
    <property type="match status" value="1"/>
</dbReference>
<dbReference type="SFLD" id="SFLDG01129">
    <property type="entry name" value="C1.5:_HAD__Beta-PGM__Phosphata"/>
    <property type="match status" value="1"/>
</dbReference>
<evidence type="ECO:0000313" key="5">
    <source>
        <dbReference type="Proteomes" id="UP000078240"/>
    </source>
</evidence>
<dbReference type="InterPro" id="IPR036412">
    <property type="entry name" value="HAD-like_sf"/>
</dbReference>
<evidence type="ECO:0000256" key="3">
    <source>
        <dbReference type="ARBA" id="ARBA00022842"/>
    </source>
</evidence>
<sequence length="480" mass="53616">MNNRQSHSRQPPQVCILVSCPYSGVAPLMRLFTEHPDCHVTNSLALADITGLDRSIGNSVTSHRVFSDCLASHGRWLISDIEVGDGEEWSHQAHLENVTTRPVLVVRDPIRVLKYWKENARGSAYQLIGLFKNMFQMLEQVPADANTIILYEKLISCPRREVRRICARWGMPLPDRILDDVADAWSDACKGRLRRHGHLSSLFQSEDAPPPSALCNGPLSNSEKDMIEEHLGRLYLRSWQNDAQELQKILLEKTWIGFDLDDTLHEFRRASSAATIKVLAEISAKHGVPIEALSKEYSKVLRAKTANAFSDGKTSFDYRRERFRSTLDGFALPYDEPFMTELLECYETTLVASLELKCGAVGLLSTIKNMGKKIVVITEGPQDSQERTIDALGIGGYVDFVATTNRFRVAKTDGLFGKVLAHLGISSSDVAYVGDSEQRDMVPAMAAGIFSIHLAEEKDALLTASPPRINTLRKLQYIIS</sequence>
<evidence type="ECO:0000256" key="2">
    <source>
        <dbReference type="ARBA" id="ARBA00022801"/>
    </source>
</evidence>
<dbReference type="InterPro" id="IPR023214">
    <property type="entry name" value="HAD_sf"/>
</dbReference>
<keyword evidence="3" id="KW-0460">Magnesium</keyword>
<keyword evidence="1" id="KW-0479">Metal-binding</keyword>
<dbReference type="EMBL" id="LSBH01000002">
    <property type="protein sequence ID" value="OAQ83809.1"/>
    <property type="molecule type" value="Genomic_DNA"/>
</dbReference>
<dbReference type="SUPFAM" id="SSF52540">
    <property type="entry name" value="P-loop containing nucleoside triphosphate hydrolases"/>
    <property type="match status" value="1"/>
</dbReference>
<dbReference type="InterPro" id="IPR051400">
    <property type="entry name" value="HAD-like_hydrolase"/>
</dbReference>
<organism evidence="4 5">
    <name type="scientific">Purpureocillium lilacinum</name>
    <name type="common">Paecilomyces lilacinus</name>
    <dbReference type="NCBI Taxonomy" id="33203"/>
    <lineage>
        <taxon>Eukaryota</taxon>
        <taxon>Fungi</taxon>
        <taxon>Dikarya</taxon>
        <taxon>Ascomycota</taxon>
        <taxon>Pezizomycotina</taxon>
        <taxon>Sordariomycetes</taxon>
        <taxon>Hypocreomycetidae</taxon>
        <taxon>Hypocreales</taxon>
        <taxon>Ophiocordycipitaceae</taxon>
        <taxon>Purpureocillium</taxon>
    </lineage>
</organism>
<name>A0A179H361_PURLI</name>
<dbReference type="PANTHER" id="PTHR46470:SF2">
    <property type="entry name" value="GLYCERALDEHYDE 3-PHOSPHATE PHOSPHATASE"/>
    <property type="match status" value="1"/>
</dbReference>
<dbReference type="PANTHER" id="PTHR46470">
    <property type="entry name" value="N-ACYLNEURAMINATE-9-PHOSPHATASE"/>
    <property type="match status" value="1"/>
</dbReference>
<dbReference type="SFLD" id="SFLDS00003">
    <property type="entry name" value="Haloacid_Dehalogenase"/>
    <property type="match status" value="1"/>
</dbReference>
<dbReference type="PROSITE" id="PS51257">
    <property type="entry name" value="PROKAR_LIPOPROTEIN"/>
    <property type="match status" value="1"/>
</dbReference>
<keyword evidence="2 4" id="KW-0378">Hydrolase</keyword>
<dbReference type="InterPro" id="IPR041492">
    <property type="entry name" value="HAD_2"/>
</dbReference>
<comment type="caution">
    <text evidence="4">The sequence shown here is derived from an EMBL/GenBank/DDBJ whole genome shotgun (WGS) entry which is preliminary data.</text>
</comment>
<dbReference type="Gene3D" id="3.40.50.1000">
    <property type="entry name" value="HAD superfamily/HAD-like"/>
    <property type="match status" value="1"/>
</dbReference>
<dbReference type="InterPro" id="IPR027417">
    <property type="entry name" value="P-loop_NTPase"/>
</dbReference>
<reference evidence="4 5" key="1">
    <citation type="submission" date="2016-01" db="EMBL/GenBank/DDBJ databases">
        <title>Biosynthesis of antibiotic leucinostatins and their inhibition on Phytophthora in bio-control Purpureocillium lilacinum.</title>
        <authorList>
            <person name="Wang G."/>
            <person name="Liu Z."/>
            <person name="Lin R."/>
            <person name="Li E."/>
            <person name="Mao Z."/>
            <person name="Ling J."/>
            <person name="Yin W."/>
            <person name="Xie B."/>
        </authorList>
    </citation>
    <scope>NUCLEOTIDE SEQUENCE [LARGE SCALE GENOMIC DNA]</scope>
    <source>
        <strain evidence="4">PLBJ-1</strain>
    </source>
</reference>
<dbReference type="SUPFAM" id="SSF56784">
    <property type="entry name" value="HAD-like"/>
    <property type="match status" value="1"/>
</dbReference>
<dbReference type="CDD" id="cd01427">
    <property type="entry name" value="HAD_like"/>
    <property type="match status" value="1"/>
</dbReference>
<gene>
    <name evidence="4" type="ORF">VFPBJ_02576</name>
</gene>
<dbReference type="GO" id="GO:0016791">
    <property type="term" value="F:phosphatase activity"/>
    <property type="evidence" value="ECO:0007669"/>
    <property type="project" value="TreeGrafter"/>
</dbReference>
<accession>A0A179H361</accession>
<proteinExistence type="predicted"/>
<protein>
    <submittedName>
        <fullName evidence="4">Haloacid dehalogenase-like hydrolase</fullName>
    </submittedName>
</protein>
<dbReference type="GO" id="GO:0046872">
    <property type="term" value="F:metal ion binding"/>
    <property type="evidence" value="ECO:0007669"/>
    <property type="project" value="UniProtKB-KW"/>
</dbReference>